<dbReference type="PANTHER" id="PTHR46847">
    <property type="entry name" value="D-ALLOSE-BINDING PERIPLASMIC PROTEIN-RELATED"/>
    <property type="match status" value="1"/>
</dbReference>
<comment type="similarity">
    <text evidence="2">Belongs to the bacterial solute-binding protein 2 family.</text>
</comment>
<feature type="domain" description="Periplasmic binding protein" evidence="4">
    <location>
        <begin position="56"/>
        <end position="308"/>
    </location>
</feature>
<evidence type="ECO:0000256" key="2">
    <source>
        <dbReference type="ARBA" id="ARBA00007639"/>
    </source>
</evidence>
<dbReference type="RefSeq" id="WP_022939522.1">
    <property type="nucleotide sequence ID" value="NZ_CABKRQ010000010.1"/>
</dbReference>
<dbReference type="EMBL" id="QJKH01000011">
    <property type="protein sequence ID" value="PXX77328.1"/>
    <property type="molecule type" value="Genomic_DNA"/>
</dbReference>
<dbReference type="InterPro" id="IPR025997">
    <property type="entry name" value="SBP_2_dom"/>
</dbReference>
<accession>A0A318KL03</accession>
<evidence type="ECO:0000313" key="5">
    <source>
        <dbReference type="EMBL" id="PXX77328.1"/>
    </source>
</evidence>
<dbReference type="Proteomes" id="UP000247612">
    <property type="component" value="Unassembled WGS sequence"/>
</dbReference>
<keyword evidence="3" id="KW-0732">Signal</keyword>
<dbReference type="Gene3D" id="3.40.50.2300">
    <property type="match status" value="2"/>
</dbReference>
<evidence type="ECO:0000259" key="4">
    <source>
        <dbReference type="Pfam" id="PF13407"/>
    </source>
</evidence>
<dbReference type="PROSITE" id="PS51257">
    <property type="entry name" value="PROKAR_LIPOPROTEIN"/>
    <property type="match status" value="1"/>
</dbReference>
<evidence type="ECO:0000256" key="1">
    <source>
        <dbReference type="ARBA" id="ARBA00004196"/>
    </source>
</evidence>
<evidence type="ECO:0000313" key="6">
    <source>
        <dbReference type="Proteomes" id="UP000247612"/>
    </source>
</evidence>
<reference evidence="5 6" key="1">
    <citation type="submission" date="2018-05" db="EMBL/GenBank/DDBJ databases">
        <title>Genomic Encyclopedia of Type Strains, Phase IV (KMG-IV): sequencing the most valuable type-strain genomes for metagenomic binning, comparative biology and taxonomic classification.</title>
        <authorList>
            <person name="Goeker M."/>
        </authorList>
    </citation>
    <scope>NUCLEOTIDE SEQUENCE [LARGE SCALE GENOMIC DNA]</scope>
    <source>
        <strain evidence="5 6">JC118</strain>
    </source>
</reference>
<dbReference type="OrthoDB" id="9769193at2"/>
<proteinExistence type="inferred from homology"/>
<keyword evidence="5" id="KW-0762">Sugar transport</keyword>
<dbReference type="GO" id="GO:0030313">
    <property type="term" value="C:cell envelope"/>
    <property type="evidence" value="ECO:0007669"/>
    <property type="project" value="UniProtKB-SubCell"/>
</dbReference>
<keyword evidence="5" id="KW-0813">Transport</keyword>
<comment type="caution">
    <text evidence="5">The sequence shown here is derived from an EMBL/GenBank/DDBJ whole genome shotgun (WGS) entry which is preliminary data.</text>
</comment>
<gene>
    <name evidence="5" type="ORF">DES51_11179</name>
</gene>
<dbReference type="GO" id="GO:0030246">
    <property type="term" value="F:carbohydrate binding"/>
    <property type="evidence" value="ECO:0007669"/>
    <property type="project" value="UniProtKB-ARBA"/>
</dbReference>
<comment type="subcellular location">
    <subcellularLocation>
        <location evidence="1">Cell envelope</location>
    </subcellularLocation>
</comment>
<dbReference type="SUPFAM" id="SSF53822">
    <property type="entry name" value="Periplasmic binding protein-like I"/>
    <property type="match status" value="1"/>
</dbReference>
<dbReference type="Pfam" id="PF13407">
    <property type="entry name" value="Peripla_BP_4"/>
    <property type="match status" value="1"/>
</dbReference>
<name>A0A318KL03_9FIRM</name>
<dbReference type="AlphaFoldDB" id="A0A318KL03"/>
<dbReference type="InterPro" id="IPR028082">
    <property type="entry name" value="Peripla_BP_I"/>
</dbReference>
<protein>
    <submittedName>
        <fullName evidence="5">ABC-type sugar transport system substrate-binding protein</fullName>
    </submittedName>
</protein>
<organism evidence="5 6">
    <name type="scientific">Dielma fastidiosa</name>
    <dbReference type="NCBI Taxonomy" id="1034346"/>
    <lineage>
        <taxon>Bacteria</taxon>
        <taxon>Bacillati</taxon>
        <taxon>Bacillota</taxon>
        <taxon>Erysipelotrichia</taxon>
        <taxon>Erysipelotrichales</taxon>
        <taxon>Erysipelotrichaceae</taxon>
        <taxon>Dielma</taxon>
    </lineage>
</organism>
<sequence>MKKLEKALLALLLLAGMGGCTKKEAPSQETVKNKTKVCASINREDAKAETLVEIELKAAFAELADTLPTELSFYNVSKDQAAQNTAVDTMLKESCAAVIIELVDLAAAQPIMEKIQAAGLPLIYIENDPGDEILNAYADKSTYIGPDIQKNYVLQGEIVASLPNTGNINGDDQVSAAILSVSELSIENQNALLSAVAAKGVRAEILEAAVSENDREKGKEAAARLLKRYGDGLDVVFAESEALALGAADAISAAGRENGVNIYLISGEDSQAVRNFINDTLIEGSLWDDVEARAKAAAESVKKALKGESLGLKTLITNKLAMKG</sequence>
<keyword evidence="6" id="KW-1185">Reference proteome</keyword>
<dbReference type="PANTHER" id="PTHR46847:SF1">
    <property type="entry name" value="D-ALLOSE-BINDING PERIPLASMIC PROTEIN-RELATED"/>
    <property type="match status" value="1"/>
</dbReference>
<evidence type="ECO:0000256" key="3">
    <source>
        <dbReference type="ARBA" id="ARBA00022729"/>
    </source>
</evidence>
<dbReference type="STRING" id="1034346.GCA_000313565_03244"/>